<comment type="caution">
    <text evidence="1">The sequence shown here is derived from an EMBL/GenBank/DDBJ whole genome shotgun (WGS) entry which is preliminary data.</text>
</comment>
<reference evidence="2" key="1">
    <citation type="journal article" date="2022" name="Mol. Ecol. Resour.">
        <title>The genomes of chicory, endive, great burdock and yacon provide insights into Asteraceae palaeo-polyploidization history and plant inulin production.</title>
        <authorList>
            <person name="Fan W."/>
            <person name="Wang S."/>
            <person name="Wang H."/>
            <person name="Wang A."/>
            <person name="Jiang F."/>
            <person name="Liu H."/>
            <person name="Zhao H."/>
            <person name="Xu D."/>
            <person name="Zhang Y."/>
        </authorList>
    </citation>
    <scope>NUCLEOTIDE SEQUENCE [LARGE SCALE GENOMIC DNA]</scope>
    <source>
        <strain evidence="2">cv. Yunnan</strain>
    </source>
</reference>
<dbReference type="Proteomes" id="UP001056120">
    <property type="component" value="Linkage Group LG19"/>
</dbReference>
<protein>
    <submittedName>
        <fullName evidence="1">Uncharacterized protein</fullName>
    </submittedName>
</protein>
<evidence type="ECO:0000313" key="2">
    <source>
        <dbReference type="Proteomes" id="UP001056120"/>
    </source>
</evidence>
<sequence>MKTSNSTIKNFKRVGEPRGYALLLSQYFAKKKTPPFKPTYKGISFPSSSLVPNPSPHIERENSGERERAV</sequence>
<name>A0ACB9DEP7_9ASTR</name>
<proteinExistence type="predicted"/>
<gene>
    <name evidence="1" type="ORF">L1987_58049</name>
</gene>
<reference evidence="1 2" key="2">
    <citation type="journal article" date="2022" name="Mol. Ecol. Resour.">
        <title>The genomes of chicory, endive, great burdock and yacon provide insights into Asteraceae paleo-polyploidization history and plant inulin production.</title>
        <authorList>
            <person name="Fan W."/>
            <person name="Wang S."/>
            <person name="Wang H."/>
            <person name="Wang A."/>
            <person name="Jiang F."/>
            <person name="Liu H."/>
            <person name="Zhao H."/>
            <person name="Xu D."/>
            <person name="Zhang Y."/>
        </authorList>
    </citation>
    <scope>NUCLEOTIDE SEQUENCE [LARGE SCALE GENOMIC DNA]</scope>
    <source>
        <strain evidence="2">cv. Yunnan</strain>
        <tissue evidence="1">Leaves</tissue>
    </source>
</reference>
<evidence type="ECO:0000313" key="1">
    <source>
        <dbReference type="EMBL" id="KAI3744950.1"/>
    </source>
</evidence>
<dbReference type="EMBL" id="CM042036">
    <property type="protein sequence ID" value="KAI3744950.1"/>
    <property type="molecule type" value="Genomic_DNA"/>
</dbReference>
<organism evidence="1 2">
    <name type="scientific">Smallanthus sonchifolius</name>
    <dbReference type="NCBI Taxonomy" id="185202"/>
    <lineage>
        <taxon>Eukaryota</taxon>
        <taxon>Viridiplantae</taxon>
        <taxon>Streptophyta</taxon>
        <taxon>Embryophyta</taxon>
        <taxon>Tracheophyta</taxon>
        <taxon>Spermatophyta</taxon>
        <taxon>Magnoliopsida</taxon>
        <taxon>eudicotyledons</taxon>
        <taxon>Gunneridae</taxon>
        <taxon>Pentapetalae</taxon>
        <taxon>asterids</taxon>
        <taxon>campanulids</taxon>
        <taxon>Asterales</taxon>
        <taxon>Asteraceae</taxon>
        <taxon>Asteroideae</taxon>
        <taxon>Heliantheae alliance</taxon>
        <taxon>Millerieae</taxon>
        <taxon>Smallanthus</taxon>
    </lineage>
</organism>
<accession>A0ACB9DEP7</accession>
<keyword evidence="2" id="KW-1185">Reference proteome</keyword>